<dbReference type="PANTHER" id="PTHR42983:SF1">
    <property type="entry name" value="IRON-MOLYBDENUM PROTEIN"/>
    <property type="match status" value="1"/>
</dbReference>
<evidence type="ECO:0000313" key="2">
    <source>
        <dbReference type="EMBL" id="SJZ80794.1"/>
    </source>
</evidence>
<dbReference type="PANTHER" id="PTHR42983">
    <property type="entry name" value="DINITROGENASE IRON-MOLYBDENUM COFACTOR PROTEIN-RELATED"/>
    <property type="match status" value="1"/>
</dbReference>
<accession>A0A1T4NNJ8</accession>
<dbReference type="SUPFAM" id="SSF53146">
    <property type="entry name" value="Nitrogenase accessory factor-like"/>
    <property type="match status" value="1"/>
</dbReference>
<dbReference type="AlphaFoldDB" id="A0A1T4NNJ8"/>
<dbReference type="OrthoDB" id="280278at2"/>
<dbReference type="Proteomes" id="UP000191153">
    <property type="component" value="Unassembled WGS sequence"/>
</dbReference>
<protein>
    <submittedName>
        <fullName evidence="2">Predicted Fe-Mo cluster-binding protein, NifX family</fullName>
    </submittedName>
</protein>
<dbReference type="InterPro" id="IPR003731">
    <property type="entry name" value="Di-Nase_FeMo-co_biosynth"/>
</dbReference>
<dbReference type="EMBL" id="FUWX01000011">
    <property type="protein sequence ID" value="SJZ80794.1"/>
    <property type="molecule type" value="Genomic_DNA"/>
</dbReference>
<name>A0A1T4NNJ8_9FUSO</name>
<dbReference type="RefSeq" id="WP_078694088.1">
    <property type="nucleotide sequence ID" value="NZ_FUWX01000011.1"/>
</dbReference>
<keyword evidence="3" id="KW-1185">Reference proteome</keyword>
<sequence length="125" mass="13836">MITKIAFPTNDLVNIESHFGHCENFKVFTVEDGKVKNVEMFKAPEHEPGVFPRFLGSIGANTIITGGMGQRAIDLFKNQNIEVILGAAGNIKEVLDVFLNGDLYSHGTPCTHEHGEGDHHHHHHN</sequence>
<evidence type="ECO:0000259" key="1">
    <source>
        <dbReference type="Pfam" id="PF02579"/>
    </source>
</evidence>
<reference evidence="2 3" key="1">
    <citation type="submission" date="2017-02" db="EMBL/GenBank/DDBJ databases">
        <authorList>
            <person name="Peterson S.W."/>
        </authorList>
    </citation>
    <scope>NUCLEOTIDE SEQUENCE [LARGE SCALE GENOMIC DNA]</scope>
    <source>
        <strain evidence="2 3">ATCC 700028</strain>
    </source>
</reference>
<dbReference type="STRING" id="180163.SAMN02745174_01603"/>
<dbReference type="InterPro" id="IPR036105">
    <property type="entry name" value="DiNase_FeMo-co_biosyn_sf"/>
</dbReference>
<dbReference type="Gene3D" id="3.30.420.130">
    <property type="entry name" value="Dinitrogenase iron-molybdenum cofactor biosynthesis domain"/>
    <property type="match status" value="1"/>
</dbReference>
<dbReference type="CDD" id="cd00562">
    <property type="entry name" value="NifX_NifB"/>
    <property type="match status" value="1"/>
</dbReference>
<feature type="domain" description="Dinitrogenase iron-molybdenum cofactor biosynthesis" evidence="1">
    <location>
        <begin position="14"/>
        <end position="98"/>
    </location>
</feature>
<dbReference type="Pfam" id="PF02579">
    <property type="entry name" value="Nitro_FeMo-Co"/>
    <property type="match status" value="1"/>
</dbReference>
<gene>
    <name evidence="2" type="ORF">SAMN02745174_01603</name>
</gene>
<organism evidence="2 3">
    <name type="scientific">Cetobacterium ceti</name>
    <dbReference type="NCBI Taxonomy" id="180163"/>
    <lineage>
        <taxon>Bacteria</taxon>
        <taxon>Fusobacteriati</taxon>
        <taxon>Fusobacteriota</taxon>
        <taxon>Fusobacteriia</taxon>
        <taxon>Fusobacteriales</taxon>
        <taxon>Fusobacteriaceae</taxon>
        <taxon>Cetobacterium</taxon>
    </lineage>
</organism>
<evidence type="ECO:0000313" key="3">
    <source>
        <dbReference type="Proteomes" id="UP000191153"/>
    </source>
</evidence>
<proteinExistence type="predicted"/>